<evidence type="ECO:0000313" key="16">
    <source>
        <dbReference type="EMBL" id="SMG54081.1"/>
    </source>
</evidence>
<dbReference type="InterPro" id="IPR013767">
    <property type="entry name" value="PAS_fold"/>
</dbReference>
<dbReference type="EC" id="2.7.13.3" evidence="3"/>
<dbReference type="SMART" id="SM00304">
    <property type="entry name" value="HAMP"/>
    <property type="match status" value="1"/>
</dbReference>
<dbReference type="InterPro" id="IPR035965">
    <property type="entry name" value="PAS-like_dom_sf"/>
</dbReference>
<protein>
    <recommendedName>
        <fullName evidence="3">histidine kinase</fullName>
        <ecNumber evidence="3">2.7.13.3</ecNumber>
    </recommendedName>
</protein>
<dbReference type="GO" id="GO:0004721">
    <property type="term" value="F:phosphoprotein phosphatase activity"/>
    <property type="evidence" value="ECO:0007669"/>
    <property type="project" value="TreeGrafter"/>
</dbReference>
<evidence type="ECO:0000256" key="5">
    <source>
        <dbReference type="ARBA" id="ARBA00022553"/>
    </source>
</evidence>
<dbReference type="PANTHER" id="PTHR45453">
    <property type="entry name" value="PHOSPHATE REGULON SENSOR PROTEIN PHOR"/>
    <property type="match status" value="1"/>
</dbReference>
<evidence type="ECO:0000256" key="8">
    <source>
        <dbReference type="ARBA" id="ARBA00022777"/>
    </source>
</evidence>
<name>A0A1X7LJN9_9BACL</name>
<dbReference type="FunFam" id="1.10.287.130:FF:000001">
    <property type="entry name" value="Two-component sensor histidine kinase"/>
    <property type="match status" value="1"/>
</dbReference>
<dbReference type="PRINTS" id="PR00344">
    <property type="entry name" value="BCTRLSENSOR"/>
</dbReference>
<dbReference type="InterPro" id="IPR005467">
    <property type="entry name" value="His_kinase_dom"/>
</dbReference>
<dbReference type="GO" id="GO:0016036">
    <property type="term" value="P:cellular response to phosphate starvation"/>
    <property type="evidence" value="ECO:0007669"/>
    <property type="project" value="TreeGrafter"/>
</dbReference>
<dbReference type="GO" id="GO:0005886">
    <property type="term" value="C:plasma membrane"/>
    <property type="evidence" value="ECO:0007669"/>
    <property type="project" value="UniProtKB-SubCell"/>
</dbReference>
<dbReference type="STRING" id="1852522.SAMN06295960_3657"/>
<evidence type="ECO:0000256" key="11">
    <source>
        <dbReference type="ARBA" id="ARBA00023136"/>
    </source>
</evidence>
<evidence type="ECO:0000313" key="17">
    <source>
        <dbReference type="Proteomes" id="UP000193834"/>
    </source>
</evidence>
<dbReference type="CDD" id="cd06225">
    <property type="entry name" value="HAMP"/>
    <property type="match status" value="1"/>
</dbReference>
<dbReference type="InterPro" id="IPR003594">
    <property type="entry name" value="HATPase_dom"/>
</dbReference>
<dbReference type="SMART" id="SM00388">
    <property type="entry name" value="HisKA"/>
    <property type="match status" value="1"/>
</dbReference>
<dbReference type="Gene3D" id="3.30.450.20">
    <property type="entry name" value="PAS domain"/>
    <property type="match status" value="1"/>
</dbReference>
<feature type="domain" description="HAMP" evidence="15">
    <location>
        <begin position="192"/>
        <end position="244"/>
    </location>
</feature>
<feature type="transmembrane region" description="Helical" evidence="12">
    <location>
        <begin position="168"/>
        <end position="192"/>
    </location>
</feature>
<keyword evidence="11 12" id="KW-0472">Membrane</keyword>
<evidence type="ECO:0000256" key="6">
    <source>
        <dbReference type="ARBA" id="ARBA00022679"/>
    </source>
</evidence>
<dbReference type="SUPFAM" id="SSF47384">
    <property type="entry name" value="Homodimeric domain of signal transducing histidine kinase"/>
    <property type="match status" value="1"/>
</dbReference>
<dbReference type="InterPro" id="IPR036890">
    <property type="entry name" value="HATPase_C_sf"/>
</dbReference>
<dbReference type="GO" id="GO:0006355">
    <property type="term" value="P:regulation of DNA-templated transcription"/>
    <property type="evidence" value="ECO:0007669"/>
    <property type="project" value="InterPro"/>
</dbReference>
<sequence>MTRFRTRLTLVIISLISVSVITAGIYMANSFKNNYIEQLEQNMSREMLLIEQILPWKVPATIEEEYSFYSDWAKKLDNSTHSRVTFIKSDGTVVGDSLSDARQMDNHLQREEVAAASKDSFGSSIRYSDTVNENMLYVAIPIHHAPEFDGYIRLAMSLKTVDDGVKELWAYLGLGLFILILAAALISFRIAYSLTKPIENMTRVAKRITHMDYRARTATSGTDEIGQLGAAINAMADSLQVQMTQIKEQQNRLQSVLEHMMNGIIMVDEEGQIVLTNKKAEELLGIKSKAVIGQQLSDSRIPFELIEMVHETLGKRNLLQDELTIYYPEERLLDVNVVPVYFTDQEWAGVLLLMQDMSKIRQLERMRSEFVANVSHELKTPIAAVKGFTETLMNGAIHDAEIAQSFLKIIHDESERLNRLIGDILQLSKIEAKRVPLLFSPVFMPSFMEDTVNMLRKEAAKKHIDISMTVEEDMYIEADEDRLRQIVLNLLSNAINYTPDGGRVNITAAPLAVNEDGDYDQVRIRISDTGIGIPKKDLPRIFERFYRVDKARSRGSGGTGLGLSIVKHLVDSHHGTIQVESTVGVGTTFTIEMPVLQEG</sequence>
<dbReference type="NCBIfam" id="NF046044">
    <property type="entry name" value="PnpS"/>
    <property type="match status" value="1"/>
</dbReference>
<dbReference type="InterPro" id="IPR003661">
    <property type="entry name" value="HisK_dim/P_dom"/>
</dbReference>
<keyword evidence="17" id="KW-1185">Reference proteome</keyword>
<keyword evidence="12" id="KW-0812">Transmembrane</keyword>
<dbReference type="SUPFAM" id="SSF158472">
    <property type="entry name" value="HAMP domain-like"/>
    <property type="match status" value="1"/>
</dbReference>
<organism evidence="16 17">
    <name type="scientific">Paenibacillus aquistagni</name>
    <dbReference type="NCBI Taxonomy" id="1852522"/>
    <lineage>
        <taxon>Bacteria</taxon>
        <taxon>Bacillati</taxon>
        <taxon>Bacillota</taxon>
        <taxon>Bacilli</taxon>
        <taxon>Bacillales</taxon>
        <taxon>Paenibacillaceae</taxon>
        <taxon>Paenibacillus</taxon>
    </lineage>
</organism>
<dbReference type="Pfam" id="PF00672">
    <property type="entry name" value="HAMP"/>
    <property type="match status" value="1"/>
</dbReference>
<dbReference type="SUPFAM" id="SSF55785">
    <property type="entry name" value="PYP-like sensor domain (PAS domain)"/>
    <property type="match status" value="1"/>
</dbReference>
<dbReference type="CDD" id="cd00130">
    <property type="entry name" value="PAS"/>
    <property type="match status" value="1"/>
</dbReference>
<keyword evidence="7" id="KW-0547">Nucleotide-binding</keyword>
<dbReference type="Proteomes" id="UP000193834">
    <property type="component" value="Unassembled WGS sequence"/>
</dbReference>
<evidence type="ECO:0000256" key="7">
    <source>
        <dbReference type="ARBA" id="ARBA00022741"/>
    </source>
</evidence>
<feature type="domain" description="Histidine kinase" evidence="13">
    <location>
        <begin position="373"/>
        <end position="597"/>
    </location>
</feature>
<gene>
    <name evidence="16" type="ORF">SAMN06295960_3657</name>
</gene>
<evidence type="ECO:0000256" key="2">
    <source>
        <dbReference type="ARBA" id="ARBA00004651"/>
    </source>
</evidence>
<accession>A0A1X7LJN9</accession>
<dbReference type="PROSITE" id="PS50109">
    <property type="entry name" value="HIS_KIN"/>
    <property type="match status" value="1"/>
</dbReference>
<dbReference type="Pfam" id="PF00989">
    <property type="entry name" value="PAS"/>
    <property type="match status" value="1"/>
</dbReference>
<dbReference type="AlphaFoldDB" id="A0A1X7LJN9"/>
<dbReference type="InterPro" id="IPR036097">
    <property type="entry name" value="HisK_dim/P_sf"/>
</dbReference>
<dbReference type="SMART" id="SM00091">
    <property type="entry name" value="PAS"/>
    <property type="match status" value="1"/>
</dbReference>
<dbReference type="Gene3D" id="1.10.287.130">
    <property type="match status" value="1"/>
</dbReference>
<feature type="domain" description="PAS" evidence="14">
    <location>
        <begin position="249"/>
        <end position="311"/>
    </location>
</feature>
<proteinExistence type="predicted"/>
<dbReference type="Pfam" id="PF02518">
    <property type="entry name" value="HATPase_c"/>
    <property type="match status" value="1"/>
</dbReference>
<evidence type="ECO:0000259" key="14">
    <source>
        <dbReference type="PROSITE" id="PS50112"/>
    </source>
</evidence>
<comment type="subcellular location">
    <subcellularLocation>
        <location evidence="2">Cell membrane</location>
        <topology evidence="2">Multi-pass membrane protein</topology>
    </subcellularLocation>
</comment>
<keyword evidence="4" id="KW-1003">Cell membrane</keyword>
<dbReference type="NCBIfam" id="TIGR00229">
    <property type="entry name" value="sensory_box"/>
    <property type="match status" value="1"/>
</dbReference>
<dbReference type="PANTHER" id="PTHR45453:SF1">
    <property type="entry name" value="PHOSPHATE REGULON SENSOR PROTEIN PHOR"/>
    <property type="match status" value="1"/>
</dbReference>
<dbReference type="EMBL" id="FXAZ01000005">
    <property type="protein sequence ID" value="SMG54081.1"/>
    <property type="molecule type" value="Genomic_DNA"/>
</dbReference>
<dbReference type="Pfam" id="PF00512">
    <property type="entry name" value="HisKA"/>
    <property type="match status" value="1"/>
</dbReference>
<evidence type="ECO:0000256" key="10">
    <source>
        <dbReference type="ARBA" id="ARBA00023012"/>
    </source>
</evidence>
<evidence type="ECO:0000259" key="15">
    <source>
        <dbReference type="PROSITE" id="PS50885"/>
    </source>
</evidence>
<dbReference type="CDD" id="cd00075">
    <property type="entry name" value="HATPase"/>
    <property type="match status" value="1"/>
</dbReference>
<keyword evidence="5" id="KW-0597">Phosphoprotein</keyword>
<dbReference type="Pfam" id="PF16736">
    <property type="entry name" value="sCache_like"/>
    <property type="match status" value="1"/>
</dbReference>
<keyword evidence="9" id="KW-0067">ATP-binding</keyword>
<keyword evidence="6" id="KW-0808">Transferase</keyword>
<dbReference type="Gene3D" id="3.30.565.10">
    <property type="entry name" value="Histidine kinase-like ATPase, C-terminal domain"/>
    <property type="match status" value="1"/>
</dbReference>
<keyword evidence="12" id="KW-1133">Transmembrane helix</keyword>
<dbReference type="InterPro" id="IPR050351">
    <property type="entry name" value="BphY/WalK/GraS-like"/>
</dbReference>
<dbReference type="GO" id="GO:0000155">
    <property type="term" value="F:phosphorelay sensor kinase activity"/>
    <property type="evidence" value="ECO:0007669"/>
    <property type="project" value="InterPro"/>
</dbReference>
<dbReference type="RefSeq" id="WP_085496549.1">
    <property type="nucleotide sequence ID" value="NZ_FXAZ01000005.1"/>
</dbReference>
<evidence type="ECO:0000256" key="9">
    <source>
        <dbReference type="ARBA" id="ARBA00022840"/>
    </source>
</evidence>
<reference evidence="16 17" key="1">
    <citation type="submission" date="2017-04" db="EMBL/GenBank/DDBJ databases">
        <authorList>
            <person name="Afonso C.L."/>
            <person name="Miller P.J."/>
            <person name="Scott M.A."/>
            <person name="Spackman E."/>
            <person name="Goraichik I."/>
            <person name="Dimitrov K.M."/>
            <person name="Suarez D.L."/>
            <person name="Swayne D.E."/>
        </authorList>
    </citation>
    <scope>NUCLEOTIDE SEQUENCE [LARGE SCALE GENOMIC DNA]</scope>
    <source>
        <strain evidence="16 17">11</strain>
    </source>
</reference>
<evidence type="ECO:0000256" key="12">
    <source>
        <dbReference type="SAM" id="Phobius"/>
    </source>
</evidence>
<evidence type="ECO:0000256" key="4">
    <source>
        <dbReference type="ARBA" id="ARBA00022475"/>
    </source>
</evidence>
<dbReference type="PROSITE" id="PS50112">
    <property type="entry name" value="PAS"/>
    <property type="match status" value="1"/>
</dbReference>
<evidence type="ECO:0000256" key="1">
    <source>
        <dbReference type="ARBA" id="ARBA00000085"/>
    </source>
</evidence>
<dbReference type="InterPro" id="IPR004358">
    <property type="entry name" value="Sig_transdc_His_kin-like_C"/>
</dbReference>
<evidence type="ECO:0000259" key="13">
    <source>
        <dbReference type="PROSITE" id="PS50109"/>
    </source>
</evidence>
<dbReference type="SUPFAM" id="SSF55874">
    <property type="entry name" value="ATPase domain of HSP90 chaperone/DNA topoisomerase II/histidine kinase"/>
    <property type="match status" value="1"/>
</dbReference>
<dbReference type="PROSITE" id="PS50885">
    <property type="entry name" value="HAMP"/>
    <property type="match status" value="1"/>
</dbReference>
<dbReference type="CDD" id="cd00082">
    <property type="entry name" value="HisKA"/>
    <property type="match status" value="1"/>
</dbReference>
<dbReference type="FunFam" id="3.30.565.10:FF:000006">
    <property type="entry name" value="Sensor histidine kinase WalK"/>
    <property type="match status" value="1"/>
</dbReference>
<dbReference type="InterPro" id="IPR000014">
    <property type="entry name" value="PAS"/>
</dbReference>
<dbReference type="InterPro" id="IPR031967">
    <property type="entry name" value="PhoR_single_Cache-like_dom"/>
</dbReference>
<comment type="catalytic activity">
    <reaction evidence="1">
        <text>ATP + protein L-histidine = ADP + protein N-phospho-L-histidine.</text>
        <dbReference type="EC" id="2.7.13.3"/>
    </reaction>
</comment>
<dbReference type="Gene3D" id="6.10.340.10">
    <property type="match status" value="1"/>
</dbReference>
<dbReference type="OrthoDB" id="9813151at2"/>
<keyword evidence="10" id="KW-0902">Two-component regulatory system</keyword>
<dbReference type="GO" id="GO:0005524">
    <property type="term" value="F:ATP binding"/>
    <property type="evidence" value="ECO:0007669"/>
    <property type="project" value="UniProtKB-KW"/>
</dbReference>
<dbReference type="InterPro" id="IPR003660">
    <property type="entry name" value="HAMP_dom"/>
</dbReference>
<keyword evidence="8 16" id="KW-0418">Kinase</keyword>
<evidence type="ECO:0000256" key="3">
    <source>
        <dbReference type="ARBA" id="ARBA00012438"/>
    </source>
</evidence>
<dbReference type="SMART" id="SM00387">
    <property type="entry name" value="HATPase_c"/>
    <property type="match status" value="1"/>
</dbReference>